<dbReference type="InterPro" id="IPR011040">
    <property type="entry name" value="Sialidase"/>
</dbReference>
<dbReference type="PANTHER" id="PTHR43752:SF2">
    <property type="entry name" value="BNR_ASP-BOX REPEAT FAMILY PROTEIN"/>
    <property type="match status" value="1"/>
</dbReference>
<proteinExistence type="predicted"/>
<comment type="caution">
    <text evidence="2">The sequence shown here is derived from an EMBL/GenBank/DDBJ whole genome shotgun (WGS) entry which is preliminary data.</text>
</comment>
<organism evidence="2 3">
    <name type="scientific">Helicobacter jaachi</name>
    <dbReference type="NCBI Taxonomy" id="1677920"/>
    <lineage>
        <taxon>Bacteria</taxon>
        <taxon>Pseudomonadati</taxon>
        <taxon>Campylobacterota</taxon>
        <taxon>Epsilonproteobacteria</taxon>
        <taxon>Campylobacterales</taxon>
        <taxon>Helicobacteraceae</taxon>
        <taxon>Helicobacter</taxon>
    </lineage>
</organism>
<evidence type="ECO:0000313" key="2">
    <source>
        <dbReference type="EMBL" id="TLD97778.1"/>
    </source>
</evidence>
<protein>
    <recommendedName>
        <fullName evidence="1">Sialidase domain-containing protein</fullName>
    </recommendedName>
</protein>
<dbReference type="PANTHER" id="PTHR43752">
    <property type="entry name" value="BNR/ASP-BOX REPEAT FAMILY PROTEIN"/>
    <property type="match status" value="1"/>
</dbReference>
<evidence type="ECO:0000313" key="3">
    <source>
        <dbReference type="Proteomes" id="UP000029733"/>
    </source>
</evidence>
<dbReference type="Pfam" id="PF13088">
    <property type="entry name" value="BNR_2"/>
    <property type="match status" value="1"/>
</dbReference>
<dbReference type="OrthoDB" id="41724at2"/>
<keyword evidence="3" id="KW-1185">Reference proteome</keyword>
<sequence>MPIILTSPPPPHNPTQNLDSKSIENIIYFDIKNTQASAHASAIVDISSISAASFMLLYFGGSKEGARDVGIYQSFFTPSKQDGRNFGTWSEPHRLLDADSLSQMSGVFIKKLGNPITFMDTQGRAHIFVVGVSMGGWATSRIYWLMLDRKDLHTLHYVKALHISPFLNISHLVRTPAMLTNEGGFILPIYHELARKYPLLLTFSPQLKLDSIMRPTQMTALLQPSFVPLSAHTSIGIYRTYKMYDNTLFVSICGSECVTKPSNLKNYDSSSVLFSMQDSIFLLHNKPSSAQGNKREELWLYRLDKVSLSDSIVHFKALFMLDNLPYSEVSYPSVAVGMESMGETIGGEFVSIAYTYGRKFIRVAFVPKSKLIAHIDSKNIESSKDNK</sequence>
<gene>
    <name evidence="2" type="ORF">LS71_003335</name>
</gene>
<dbReference type="Proteomes" id="UP000029733">
    <property type="component" value="Unassembled WGS sequence"/>
</dbReference>
<feature type="domain" description="Sialidase" evidence="1">
    <location>
        <begin position="54"/>
        <end position="337"/>
    </location>
</feature>
<name>A0A4U8TEK1_9HELI</name>
<dbReference type="AlphaFoldDB" id="A0A4U8TEK1"/>
<dbReference type="EMBL" id="JRPR02000001">
    <property type="protein sequence ID" value="TLD97778.1"/>
    <property type="molecule type" value="Genomic_DNA"/>
</dbReference>
<reference evidence="2 3" key="1">
    <citation type="journal article" date="2014" name="Genome Announc.">
        <title>Draft genome sequences of eight enterohepatic helicobacter species isolated from both laboratory and wild rodents.</title>
        <authorList>
            <person name="Sheh A."/>
            <person name="Shen Z."/>
            <person name="Fox J.G."/>
        </authorList>
    </citation>
    <scope>NUCLEOTIDE SEQUENCE [LARGE SCALE GENOMIC DNA]</scope>
    <source>
        <strain evidence="2 3">MIT 09-6949</strain>
    </source>
</reference>
<evidence type="ECO:0000259" key="1">
    <source>
        <dbReference type="Pfam" id="PF13088"/>
    </source>
</evidence>
<accession>A0A4U8TEK1</accession>